<name>A0A9P0ZIT2_CUSEU</name>
<proteinExistence type="predicted"/>
<comment type="caution">
    <text evidence="2">The sequence shown here is derived from an EMBL/GenBank/DDBJ whole genome shotgun (WGS) entry which is preliminary data.</text>
</comment>
<protein>
    <submittedName>
        <fullName evidence="2">Uncharacterized protein</fullName>
    </submittedName>
</protein>
<accession>A0A9P0ZIT2</accession>
<organism evidence="2 4">
    <name type="scientific">Cuscuta europaea</name>
    <name type="common">European dodder</name>
    <dbReference type="NCBI Taxonomy" id="41803"/>
    <lineage>
        <taxon>Eukaryota</taxon>
        <taxon>Viridiplantae</taxon>
        <taxon>Streptophyta</taxon>
        <taxon>Embryophyta</taxon>
        <taxon>Tracheophyta</taxon>
        <taxon>Spermatophyta</taxon>
        <taxon>Magnoliopsida</taxon>
        <taxon>eudicotyledons</taxon>
        <taxon>Gunneridae</taxon>
        <taxon>Pentapetalae</taxon>
        <taxon>asterids</taxon>
        <taxon>lamiids</taxon>
        <taxon>Solanales</taxon>
        <taxon>Convolvulaceae</taxon>
        <taxon>Cuscuteae</taxon>
        <taxon>Cuscuta</taxon>
        <taxon>Cuscuta subgen. Cuscuta</taxon>
    </lineage>
</organism>
<feature type="region of interest" description="Disordered" evidence="1">
    <location>
        <begin position="80"/>
        <end position="111"/>
    </location>
</feature>
<evidence type="ECO:0000313" key="4">
    <source>
        <dbReference type="Proteomes" id="UP001152484"/>
    </source>
</evidence>
<reference evidence="2" key="1">
    <citation type="submission" date="2022-07" db="EMBL/GenBank/DDBJ databases">
        <authorList>
            <person name="Macas J."/>
            <person name="Novak P."/>
            <person name="Neumann P."/>
        </authorList>
    </citation>
    <scope>NUCLEOTIDE SEQUENCE</scope>
</reference>
<dbReference type="EMBL" id="CAMAPE010000038">
    <property type="protein sequence ID" value="CAH9100591.1"/>
    <property type="molecule type" value="Genomic_DNA"/>
</dbReference>
<keyword evidence="4" id="KW-1185">Reference proteome</keyword>
<dbReference type="EMBL" id="CAMAPE010000038">
    <property type="protein sequence ID" value="CAH9100589.1"/>
    <property type="molecule type" value="Genomic_DNA"/>
</dbReference>
<dbReference type="AlphaFoldDB" id="A0A9P0ZIT2"/>
<evidence type="ECO:0000256" key="1">
    <source>
        <dbReference type="SAM" id="MobiDB-lite"/>
    </source>
</evidence>
<feature type="compositionally biased region" description="Acidic residues" evidence="1">
    <location>
        <begin position="80"/>
        <end position="95"/>
    </location>
</feature>
<gene>
    <name evidence="2" type="ORF">CEURO_LOCUS14996</name>
    <name evidence="3" type="ORF">CEURO_LOCUS14997</name>
</gene>
<evidence type="ECO:0000313" key="3">
    <source>
        <dbReference type="EMBL" id="CAH9100591.1"/>
    </source>
</evidence>
<sequence length="246" mass="28292">MKNIVIKFHQESPPGSTSDIGRWTVDPVSISTEDMIRALTINVTKMQQDMSQYPQETVLKELNLENQLKQVANIVNHIGEEEEEEELTEGAQPEEENLHYSTPSPAIPENMPPFPEALRETERVEKDEDKILNKCEDNSNVLFAVANKPREYHLDFFSFTNMQEMTVELSKNLIPPLMPPRSKHFPLTMLNDNFFPSLSPHESMKIWIFDPGKIFKVKGQKIKHSYGSPRSENVAKINYHDPSLND</sequence>
<dbReference type="Proteomes" id="UP001152484">
    <property type="component" value="Unassembled WGS sequence"/>
</dbReference>
<evidence type="ECO:0000313" key="2">
    <source>
        <dbReference type="EMBL" id="CAH9100589.1"/>
    </source>
</evidence>